<keyword evidence="3" id="KW-1185">Reference proteome</keyword>
<dbReference type="RefSeq" id="WP_134211135.1">
    <property type="nucleotide sequence ID" value="NZ_CP038015.1"/>
</dbReference>
<evidence type="ECO:0000313" key="2">
    <source>
        <dbReference type="EMBL" id="QBP42588.1"/>
    </source>
</evidence>
<dbReference type="Proteomes" id="UP000294292">
    <property type="component" value="Chromosome"/>
</dbReference>
<accession>A0A4P7A1U2</accession>
<dbReference type="KEGG" id="panc:E2636_16160"/>
<dbReference type="PANTHER" id="PTHR34821">
    <property type="entry name" value="INNER MEMBRANE PROTEIN YDCZ"/>
    <property type="match status" value="1"/>
</dbReference>
<dbReference type="OrthoDB" id="7864805at2"/>
<dbReference type="EMBL" id="CP038015">
    <property type="protein sequence ID" value="QBP42588.1"/>
    <property type="molecule type" value="Genomic_DNA"/>
</dbReference>
<dbReference type="InterPro" id="IPR006750">
    <property type="entry name" value="YdcZ"/>
</dbReference>
<reference evidence="2 3" key="1">
    <citation type="submission" date="2019-03" db="EMBL/GenBank/DDBJ databases">
        <title>Complete genome sequence of Paenisporosarcina antarctica CGMCC 1.6503T.</title>
        <authorList>
            <person name="Rong J.-C."/>
            <person name="Chi N.-Y."/>
            <person name="Zhang Q.-F."/>
        </authorList>
    </citation>
    <scope>NUCLEOTIDE SEQUENCE [LARGE SCALE GENOMIC DNA]</scope>
    <source>
        <strain evidence="2 3">CGMCC 1.6503</strain>
    </source>
</reference>
<dbReference type="AlphaFoldDB" id="A0A4P7A1U2"/>
<keyword evidence="1" id="KW-0472">Membrane</keyword>
<feature type="transmembrane region" description="Helical" evidence="1">
    <location>
        <begin position="72"/>
        <end position="105"/>
    </location>
</feature>
<sequence>MSIIILLASVIGGILLSAQSSINGAFSKHAGTYESTFLTFITGALLLAVVILFFGTGDLLAILEAPKWQLSAVWFGVGYLFLTIIAVPKIGIIATSISTVIGQLSMGMLIDHFGWFGGVQVSFDFNRFIAIILMLIALRLIYIANTKTRSQVENPAIES</sequence>
<organism evidence="2 3">
    <name type="scientific">Paenisporosarcina antarctica</name>
    <dbReference type="NCBI Taxonomy" id="417367"/>
    <lineage>
        <taxon>Bacteria</taxon>
        <taxon>Bacillati</taxon>
        <taxon>Bacillota</taxon>
        <taxon>Bacilli</taxon>
        <taxon>Bacillales</taxon>
        <taxon>Caryophanaceae</taxon>
        <taxon>Paenisporosarcina</taxon>
    </lineage>
</organism>
<dbReference type="PANTHER" id="PTHR34821:SF2">
    <property type="entry name" value="INNER MEMBRANE PROTEIN YDCZ"/>
    <property type="match status" value="1"/>
</dbReference>
<name>A0A4P7A1U2_9BACL</name>
<gene>
    <name evidence="2" type="ORF">E2636_16160</name>
</gene>
<dbReference type="Pfam" id="PF04657">
    <property type="entry name" value="DMT_YdcZ"/>
    <property type="match status" value="1"/>
</dbReference>
<keyword evidence="1" id="KW-0812">Transmembrane</keyword>
<feature type="transmembrane region" description="Helical" evidence="1">
    <location>
        <begin position="125"/>
        <end position="144"/>
    </location>
</feature>
<feature type="transmembrane region" description="Helical" evidence="1">
    <location>
        <begin position="37"/>
        <end position="60"/>
    </location>
</feature>
<dbReference type="GO" id="GO:0005886">
    <property type="term" value="C:plasma membrane"/>
    <property type="evidence" value="ECO:0007669"/>
    <property type="project" value="TreeGrafter"/>
</dbReference>
<keyword evidence="1" id="KW-1133">Transmembrane helix</keyword>
<proteinExistence type="predicted"/>
<protein>
    <submittedName>
        <fullName evidence="2">DMT family transporter</fullName>
    </submittedName>
</protein>
<evidence type="ECO:0000313" key="3">
    <source>
        <dbReference type="Proteomes" id="UP000294292"/>
    </source>
</evidence>
<evidence type="ECO:0000256" key="1">
    <source>
        <dbReference type="SAM" id="Phobius"/>
    </source>
</evidence>